<organism evidence="1">
    <name type="scientific">Arundo donax</name>
    <name type="common">Giant reed</name>
    <name type="synonym">Donax arundinaceus</name>
    <dbReference type="NCBI Taxonomy" id="35708"/>
    <lineage>
        <taxon>Eukaryota</taxon>
        <taxon>Viridiplantae</taxon>
        <taxon>Streptophyta</taxon>
        <taxon>Embryophyta</taxon>
        <taxon>Tracheophyta</taxon>
        <taxon>Spermatophyta</taxon>
        <taxon>Magnoliopsida</taxon>
        <taxon>Liliopsida</taxon>
        <taxon>Poales</taxon>
        <taxon>Poaceae</taxon>
        <taxon>PACMAD clade</taxon>
        <taxon>Arundinoideae</taxon>
        <taxon>Arundineae</taxon>
        <taxon>Arundo</taxon>
    </lineage>
</organism>
<sequence length="19" mass="2315">MGSCCWWFFDPFGALIYDR</sequence>
<dbReference type="AlphaFoldDB" id="A0A0A9HK31"/>
<evidence type="ECO:0000313" key="1">
    <source>
        <dbReference type="EMBL" id="JAE33258.1"/>
    </source>
</evidence>
<accession>A0A0A9HK31</accession>
<protein>
    <submittedName>
        <fullName evidence="1">Uncharacterized protein</fullName>
    </submittedName>
</protein>
<dbReference type="EMBL" id="GBRH01164638">
    <property type="protein sequence ID" value="JAE33258.1"/>
    <property type="molecule type" value="Transcribed_RNA"/>
</dbReference>
<proteinExistence type="predicted"/>
<reference evidence="1" key="1">
    <citation type="submission" date="2014-09" db="EMBL/GenBank/DDBJ databases">
        <authorList>
            <person name="Magalhaes I.L.F."/>
            <person name="Oliveira U."/>
            <person name="Santos F.R."/>
            <person name="Vidigal T.H.D.A."/>
            <person name="Brescovit A.D."/>
            <person name="Santos A.J."/>
        </authorList>
    </citation>
    <scope>NUCLEOTIDE SEQUENCE</scope>
    <source>
        <tissue evidence="1">Shoot tissue taken approximately 20 cm above the soil surface</tissue>
    </source>
</reference>
<name>A0A0A9HK31_ARUDO</name>
<reference evidence="1" key="2">
    <citation type="journal article" date="2015" name="Data Brief">
        <title>Shoot transcriptome of the giant reed, Arundo donax.</title>
        <authorList>
            <person name="Barrero R.A."/>
            <person name="Guerrero F.D."/>
            <person name="Moolhuijzen P."/>
            <person name="Goolsby J.A."/>
            <person name="Tidwell J."/>
            <person name="Bellgard S.E."/>
            <person name="Bellgard M.I."/>
        </authorList>
    </citation>
    <scope>NUCLEOTIDE SEQUENCE</scope>
    <source>
        <tissue evidence="1">Shoot tissue taken approximately 20 cm above the soil surface</tissue>
    </source>
</reference>